<protein>
    <recommendedName>
        <fullName evidence="4">Metallopeptidase family protein</fullName>
    </recommendedName>
</protein>
<dbReference type="InterPro" id="IPR010428">
    <property type="entry name" value="Zincin_1"/>
</dbReference>
<evidence type="ECO:0000313" key="2">
    <source>
        <dbReference type="EMBL" id="MBB0244234.1"/>
    </source>
</evidence>
<dbReference type="Proteomes" id="UP000538929">
    <property type="component" value="Unassembled WGS sequence"/>
</dbReference>
<dbReference type="InterPro" id="IPR038555">
    <property type="entry name" value="Zincin_1_sf"/>
</dbReference>
<evidence type="ECO:0000256" key="1">
    <source>
        <dbReference type="SAM" id="MobiDB-lite"/>
    </source>
</evidence>
<dbReference type="AlphaFoldDB" id="A0A7W3TCB8"/>
<dbReference type="Pfam" id="PF06262">
    <property type="entry name" value="Zincin_1"/>
    <property type="match status" value="1"/>
</dbReference>
<proteinExistence type="predicted"/>
<name>A0A7W3TCB8_9ACTN</name>
<feature type="region of interest" description="Disordered" evidence="1">
    <location>
        <begin position="73"/>
        <end position="95"/>
    </location>
</feature>
<feature type="compositionally biased region" description="Polar residues" evidence="1">
    <location>
        <begin position="1"/>
        <end position="10"/>
    </location>
</feature>
<gene>
    <name evidence="2" type="ORF">FNQ90_08980</name>
</gene>
<sequence>MDDRSGTSATPPGRRRHRDRHGRGMRGPIAPPRVPLAVTRAETFHGLVEDSADRLRRRLPQLARVEFDVLEVPPTGELPTGAGGPDSVPLGGVLRGRDGRPDRILVYRRPIELRSRGRDERSALVHEVVVEQAADLLGLAPESVDPRYGEE</sequence>
<accession>A0A7W3TCB8</accession>
<reference evidence="3" key="1">
    <citation type="submission" date="2019-10" db="EMBL/GenBank/DDBJ databases">
        <title>Streptomyces sp. nov., a novel actinobacterium isolated from alkaline environment.</title>
        <authorList>
            <person name="Golinska P."/>
        </authorList>
    </citation>
    <scope>NUCLEOTIDE SEQUENCE [LARGE SCALE GENOMIC DNA]</scope>
    <source>
        <strain evidence="3">DSM 42118</strain>
    </source>
</reference>
<feature type="region of interest" description="Disordered" evidence="1">
    <location>
        <begin position="1"/>
        <end position="33"/>
    </location>
</feature>
<dbReference type="SUPFAM" id="SSF55486">
    <property type="entry name" value="Metalloproteases ('zincins'), catalytic domain"/>
    <property type="match status" value="1"/>
</dbReference>
<dbReference type="RefSeq" id="WP_143620021.1">
    <property type="nucleotide sequence ID" value="NZ_VJYJ02000228.1"/>
</dbReference>
<dbReference type="OrthoDB" id="4966605at2"/>
<keyword evidence="3" id="KW-1185">Reference proteome</keyword>
<dbReference type="Gene3D" id="3.30.2010.20">
    <property type="match status" value="1"/>
</dbReference>
<evidence type="ECO:0000313" key="3">
    <source>
        <dbReference type="Proteomes" id="UP000538929"/>
    </source>
</evidence>
<comment type="caution">
    <text evidence="2">The sequence shown here is derived from an EMBL/GenBank/DDBJ whole genome shotgun (WGS) entry which is preliminary data.</text>
</comment>
<evidence type="ECO:0008006" key="4">
    <source>
        <dbReference type="Google" id="ProtNLM"/>
    </source>
</evidence>
<dbReference type="EMBL" id="VKHT01000198">
    <property type="protein sequence ID" value="MBB0244234.1"/>
    <property type="molecule type" value="Genomic_DNA"/>
</dbReference>
<organism evidence="2 3">
    <name type="scientific">Streptomyces alkaliphilus</name>
    <dbReference type="NCBI Taxonomy" id="1472722"/>
    <lineage>
        <taxon>Bacteria</taxon>
        <taxon>Bacillati</taxon>
        <taxon>Actinomycetota</taxon>
        <taxon>Actinomycetes</taxon>
        <taxon>Kitasatosporales</taxon>
        <taxon>Streptomycetaceae</taxon>
        <taxon>Streptomyces</taxon>
    </lineage>
</organism>
<feature type="compositionally biased region" description="Basic residues" evidence="1">
    <location>
        <begin position="13"/>
        <end position="24"/>
    </location>
</feature>
<dbReference type="CDD" id="cd12954">
    <property type="entry name" value="MMP_TTHA0227_like_1"/>
    <property type="match status" value="1"/>
</dbReference>